<dbReference type="InterPro" id="IPR029021">
    <property type="entry name" value="Prot-tyrosine_phosphatase-like"/>
</dbReference>
<evidence type="ECO:0000313" key="6">
    <source>
        <dbReference type="EMBL" id="ORY37804.1"/>
    </source>
</evidence>
<proteinExistence type="predicted"/>
<feature type="domain" description="Tyrosine-protein phosphatase" evidence="4">
    <location>
        <begin position="110"/>
        <end position="197"/>
    </location>
</feature>
<accession>A0A1Y2BSX4</accession>
<dbReference type="InterPro" id="IPR000387">
    <property type="entry name" value="Tyr_Pase_dom"/>
</dbReference>
<organism evidence="6 7">
    <name type="scientific">Rhizoclosmatium globosum</name>
    <dbReference type="NCBI Taxonomy" id="329046"/>
    <lineage>
        <taxon>Eukaryota</taxon>
        <taxon>Fungi</taxon>
        <taxon>Fungi incertae sedis</taxon>
        <taxon>Chytridiomycota</taxon>
        <taxon>Chytridiomycota incertae sedis</taxon>
        <taxon>Chytridiomycetes</taxon>
        <taxon>Chytridiales</taxon>
        <taxon>Chytriomycetaceae</taxon>
        <taxon>Rhizoclosmatium</taxon>
    </lineage>
</organism>
<dbReference type="GO" id="GO:0004725">
    <property type="term" value="F:protein tyrosine phosphatase activity"/>
    <property type="evidence" value="ECO:0007669"/>
    <property type="project" value="InterPro"/>
</dbReference>
<comment type="caution">
    <text evidence="6">The sequence shown here is derived from an EMBL/GenBank/DDBJ whole genome shotgun (WGS) entry which is preliminary data.</text>
</comment>
<evidence type="ECO:0000259" key="3">
    <source>
        <dbReference type="PROSITE" id="PS50054"/>
    </source>
</evidence>
<dbReference type="PRINTS" id="PR00700">
    <property type="entry name" value="PRTYPHPHTASE"/>
</dbReference>
<dbReference type="InterPro" id="IPR016130">
    <property type="entry name" value="Tyr_Pase_AS"/>
</dbReference>
<dbReference type="Proteomes" id="UP000193642">
    <property type="component" value="Unassembled WGS sequence"/>
</dbReference>
<dbReference type="Pfam" id="PF00102">
    <property type="entry name" value="Y_phosphatase"/>
    <property type="match status" value="1"/>
</dbReference>
<dbReference type="PROSITE" id="PS50054">
    <property type="entry name" value="TYR_PHOSPHATASE_DUAL"/>
    <property type="match status" value="1"/>
</dbReference>
<dbReference type="AlphaFoldDB" id="A0A1Y2BSX4"/>
<dbReference type="PROSITE" id="PS00383">
    <property type="entry name" value="TYR_PHOSPHATASE_1"/>
    <property type="match status" value="1"/>
</dbReference>
<feature type="domain" description="Tyrosine-protein phosphatase" evidence="3">
    <location>
        <begin position="35"/>
        <end position="207"/>
    </location>
</feature>
<evidence type="ECO:0000259" key="4">
    <source>
        <dbReference type="PROSITE" id="PS50055"/>
    </source>
</evidence>
<protein>
    <submittedName>
        <fullName evidence="6">Phosphatases II</fullName>
    </submittedName>
</protein>
<dbReference type="InterPro" id="IPR020422">
    <property type="entry name" value="TYR_PHOSPHATASE_DUAL_dom"/>
</dbReference>
<dbReference type="SMART" id="SM00195">
    <property type="entry name" value="DSPc"/>
    <property type="match status" value="1"/>
</dbReference>
<dbReference type="PROSITE" id="PS50056">
    <property type="entry name" value="TYR_PHOSPHATASE_2"/>
    <property type="match status" value="1"/>
</dbReference>
<dbReference type="InterPro" id="IPR003595">
    <property type="entry name" value="Tyr_Pase_cat"/>
</dbReference>
<dbReference type="FunFam" id="3.90.190.10:FF:000157">
    <property type="entry name" value="Protein-tyrosine phosphatase"/>
    <property type="match status" value="1"/>
</dbReference>
<keyword evidence="1" id="KW-0378">Hydrolase</keyword>
<evidence type="ECO:0000256" key="2">
    <source>
        <dbReference type="SAM" id="MobiDB-lite"/>
    </source>
</evidence>
<dbReference type="PANTHER" id="PTHR23339">
    <property type="entry name" value="TYROSINE SPECIFIC PROTEIN PHOSPHATASE AND DUAL SPECIFICITY PROTEIN PHOSPHATASE"/>
    <property type="match status" value="1"/>
</dbReference>
<dbReference type="SUPFAM" id="SSF52799">
    <property type="entry name" value="(Phosphotyrosine protein) phosphatases II"/>
    <property type="match status" value="1"/>
</dbReference>
<feature type="domain" description="Tyrosine specific protein phosphatases" evidence="5">
    <location>
        <begin position="124"/>
        <end position="193"/>
    </location>
</feature>
<name>A0A1Y2BSX4_9FUNG</name>
<keyword evidence="7" id="KW-1185">Reference proteome</keyword>
<dbReference type="OrthoDB" id="2017893at2759"/>
<reference evidence="6 7" key="1">
    <citation type="submission" date="2016-07" db="EMBL/GenBank/DDBJ databases">
        <title>Pervasive Adenine N6-methylation of Active Genes in Fungi.</title>
        <authorList>
            <consortium name="DOE Joint Genome Institute"/>
            <person name="Mondo S.J."/>
            <person name="Dannebaum R.O."/>
            <person name="Kuo R.C."/>
            <person name="Labutti K."/>
            <person name="Haridas S."/>
            <person name="Kuo A."/>
            <person name="Salamov A."/>
            <person name="Ahrendt S.R."/>
            <person name="Lipzen A."/>
            <person name="Sullivan W."/>
            <person name="Andreopoulos W.B."/>
            <person name="Clum A."/>
            <person name="Lindquist E."/>
            <person name="Daum C."/>
            <person name="Ramamoorthy G.K."/>
            <person name="Gryganskyi A."/>
            <person name="Culley D."/>
            <person name="Magnuson J.K."/>
            <person name="James T.Y."/>
            <person name="O'Malley M.A."/>
            <person name="Stajich J.E."/>
            <person name="Spatafora J.W."/>
            <person name="Visel A."/>
            <person name="Grigoriev I.V."/>
        </authorList>
    </citation>
    <scope>NUCLEOTIDE SEQUENCE [LARGE SCALE GENOMIC DNA]</scope>
    <source>
        <strain evidence="6 7">JEL800</strain>
    </source>
</reference>
<sequence>MSTIHCYFCGGPACKYENYTLWTQDPLHPNAIEGLYSNWITPSILAMQRPSTRLLKTHNLVQVFLTAGIKSIFNLQLPNEHKSCGDGIDDRGGSGFSYVPEDWMEAGISHYAFGWPDMDVPDKSHILKVVQVMTHELEVLGGKVAVHCHAGLGRTGLTIACYLVYAQNKTPAEAIKCVRDARPKSVQTAKQQAFVHQFKDYLITLNSVYPLTISRPFFSPPKEPLMRLSEDQDIVSQVASTGESSQVSSTISSTENKDGKVVNVVVKPITFSETMENQRLFLHGLELRALWNVPKVVYVLSRQLRTTLEKSADLAQDSLDLCTTISMFQFNSKPSIELEELMREINFGNWEALTSNVHKSEDTACWEELGKSASATSNSEVVYIELLLFWLAWLKEPLLSDKQVHSIIDICESNSSIKPTDALLNVEAFDKPLFWTINILVDFYRHLIMPQSSTTESIYRLATLMTSQRASNIPTIQTNATLLPRLSDTVNKHSHVASTVPPTKPELPTLPPKNLVAEEEIGRKRGISEPPRLTNQKPKDAKKGFNLFGMGGGGGAQLPPSAVWGITRFLKTLIEHMEVVDETRPRRREQ</sequence>
<evidence type="ECO:0000313" key="7">
    <source>
        <dbReference type="Proteomes" id="UP000193642"/>
    </source>
</evidence>
<evidence type="ECO:0000256" key="1">
    <source>
        <dbReference type="ARBA" id="ARBA00022801"/>
    </source>
</evidence>
<gene>
    <name evidence="6" type="ORF">BCR33DRAFT_721294</name>
</gene>
<evidence type="ECO:0000259" key="5">
    <source>
        <dbReference type="PROSITE" id="PS50056"/>
    </source>
</evidence>
<dbReference type="InterPro" id="IPR050561">
    <property type="entry name" value="PTP"/>
</dbReference>
<feature type="region of interest" description="Disordered" evidence="2">
    <location>
        <begin position="520"/>
        <end position="543"/>
    </location>
</feature>
<dbReference type="EMBL" id="MCGO01000048">
    <property type="protein sequence ID" value="ORY37804.1"/>
    <property type="molecule type" value="Genomic_DNA"/>
</dbReference>
<dbReference type="InterPro" id="IPR000242">
    <property type="entry name" value="PTP_cat"/>
</dbReference>
<dbReference type="Gene3D" id="3.90.190.10">
    <property type="entry name" value="Protein tyrosine phosphatase superfamily"/>
    <property type="match status" value="1"/>
</dbReference>
<dbReference type="PROSITE" id="PS50055">
    <property type="entry name" value="TYR_PHOSPHATASE_PTP"/>
    <property type="match status" value="1"/>
</dbReference>
<dbReference type="SMART" id="SM00404">
    <property type="entry name" value="PTPc_motif"/>
    <property type="match status" value="1"/>
</dbReference>
<dbReference type="STRING" id="329046.A0A1Y2BSX4"/>